<feature type="compositionally biased region" description="Basic and acidic residues" evidence="1">
    <location>
        <begin position="58"/>
        <end position="71"/>
    </location>
</feature>
<sequence>SSASSGFSFGTPGEKGALVAPTQKDDSATSKGLFTFGAAASKTSSGSSSPAGFTFGDATKKTADEPKGFGKAEGAAEKPAFVFGSPALAKSESSVAEKAGFSFGTVPPAITTAKSTAESANSGFTFNAGSKKDDASKVGGFVFGSGVVAAPAAKPTFTLVLSRPRNLWRPLRLQGHPSLCLDRKLTRQWAPLLLGLRLHLLQPALLRAQPRHSHIRPQLLL</sequence>
<accession>A0A147B8M7</accession>
<feature type="region of interest" description="Disordered" evidence="1">
    <location>
        <begin position="1"/>
        <end position="25"/>
    </location>
</feature>
<evidence type="ECO:0000313" key="2">
    <source>
        <dbReference type="EMBL" id="JAR87104.1"/>
    </source>
</evidence>
<feature type="non-terminal residue" evidence="2">
    <location>
        <position position="1"/>
    </location>
</feature>
<organism evidence="2">
    <name type="scientific">Alectorobius mimon</name>
    <dbReference type="NCBI Taxonomy" id="360319"/>
    <lineage>
        <taxon>Eukaryota</taxon>
        <taxon>Metazoa</taxon>
        <taxon>Ecdysozoa</taxon>
        <taxon>Arthropoda</taxon>
        <taxon>Chelicerata</taxon>
        <taxon>Arachnida</taxon>
        <taxon>Acari</taxon>
        <taxon>Parasitiformes</taxon>
        <taxon>Ixodida</taxon>
        <taxon>Ixodoidea</taxon>
        <taxon>Argasidae</taxon>
        <taxon>Ornithodorinae</taxon>
        <taxon>Alectorobius</taxon>
    </lineage>
</organism>
<evidence type="ECO:0000256" key="1">
    <source>
        <dbReference type="SAM" id="MobiDB-lite"/>
    </source>
</evidence>
<name>A0A147B8M7_9ACAR</name>
<reference evidence="2" key="1">
    <citation type="submission" date="2016-03" db="EMBL/GenBank/DDBJ databases">
        <title>Gut transcriptome analysis on engorged females of Ornithodoros mimon (Acari: Argasidae) and phylogenetic inferences of soft ticks.</title>
        <authorList>
            <person name="Landulfo G.A."/>
            <person name="Giovanni D."/>
            <person name="Carvalho E."/>
            <person name="Junqueira-de-Azevedo I."/>
            <person name="Patane J."/>
            <person name="Mendoca R."/>
            <person name="Barros-Battesti D."/>
        </authorList>
    </citation>
    <scope>NUCLEOTIDE SEQUENCE</scope>
    <source>
        <strain evidence="2">Females</strain>
        <tissue evidence="2">Gut</tissue>
    </source>
</reference>
<dbReference type="EMBL" id="GEIB01000944">
    <property type="protein sequence ID" value="JAR87104.1"/>
    <property type="molecule type" value="Transcribed_RNA"/>
</dbReference>
<feature type="region of interest" description="Disordered" evidence="1">
    <location>
        <begin position="40"/>
        <end position="71"/>
    </location>
</feature>
<proteinExistence type="predicted"/>
<dbReference type="AlphaFoldDB" id="A0A147B8M7"/>
<protein>
    <submittedName>
        <fullName evidence="2">Uncharacterized protein</fullName>
    </submittedName>
</protein>
<feature type="compositionally biased region" description="Low complexity" evidence="1">
    <location>
        <begin position="40"/>
        <end position="56"/>
    </location>
</feature>